<accession>A0A1E1WIK4</accession>
<dbReference type="EMBL" id="GDQN01004215">
    <property type="protein sequence ID" value="JAT86839.1"/>
    <property type="molecule type" value="Transcribed_RNA"/>
</dbReference>
<keyword evidence="1" id="KW-0472">Membrane</keyword>
<feature type="transmembrane region" description="Helical" evidence="1">
    <location>
        <begin position="307"/>
        <end position="329"/>
    </location>
</feature>
<dbReference type="InterPro" id="IPR006621">
    <property type="entry name" value="Nose-resist-to-fluoxetine_N"/>
</dbReference>
<feature type="transmembrane region" description="Helical" evidence="1">
    <location>
        <begin position="601"/>
        <end position="618"/>
    </location>
</feature>
<keyword evidence="1" id="KW-0812">Transmembrane</keyword>
<feature type="transmembrane region" description="Helical" evidence="1">
    <location>
        <begin position="412"/>
        <end position="432"/>
    </location>
</feature>
<protein>
    <recommendedName>
        <fullName evidence="2">Nose resistant-to-fluoxetine protein N-terminal domain-containing protein</fullName>
    </recommendedName>
</protein>
<feature type="transmembrane region" description="Helical" evidence="1">
    <location>
        <begin position="212"/>
        <end position="231"/>
    </location>
</feature>
<dbReference type="InterPro" id="IPR052728">
    <property type="entry name" value="O2_lipid_transport_reg"/>
</dbReference>
<feature type="transmembrane region" description="Helical" evidence="1">
    <location>
        <begin position="567"/>
        <end position="589"/>
    </location>
</feature>
<organism evidence="3">
    <name type="scientific">Pectinophora gossypiella</name>
    <name type="common">Cotton pink bollworm</name>
    <name type="synonym">Depressaria gossypiella</name>
    <dbReference type="NCBI Taxonomy" id="13191"/>
    <lineage>
        <taxon>Eukaryota</taxon>
        <taxon>Metazoa</taxon>
        <taxon>Ecdysozoa</taxon>
        <taxon>Arthropoda</taxon>
        <taxon>Hexapoda</taxon>
        <taxon>Insecta</taxon>
        <taxon>Pterygota</taxon>
        <taxon>Neoptera</taxon>
        <taxon>Endopterygota</taxon>
        <taxon>Lepidoptera</taxon>
        <taxon>Glossata</taxon>
        <taxon>Ditrysia</taxon>
        <taxon>Gelechioidea</taxon>
        <taxon>Gelechiidae</taxon>
        <taxon>Apatetrinae</taxon>
        <taxon>Pectinophora</taxon>
    </lineage>
</organism>
<feature type="transmembrane region" description="Helical" evidence="1">
    <location>
        <begin position="495"/>
        <end position="512"/>
    </location>
</feature>
<dbReference type="SMART" id="SM00703">
    <property type="entry name" value="NRF"/>
    <property type="match status" value="1"/>
</dbReference>
<keyword evidence="1" id="KW-1133">Transmembrane helix</keyword>
<gene>
    <name evidence="3" type="ORF">g.10047</name>
</gene>
<feature type="transmembrane region" description="Helical" evidence="1">
    <location>
        <begin position="350"/>
        <end position="368"/>
    </location>
</feature>
<dbReference type="PANTHER" id="PTHR11161:SF0">
    <property type="entry name" value="O-ACYLTRANSFERASE LIKE PROTEIN"/>
    <property type="match status" value="1"/>
</dbReference>
<evidence type="ECO:0000259" key="2">
    <source>
        <dbReference type="SMART" id="SM00703"/>
    </source>
</evidence>
<sequence>MEWCNVYLLVISLCLCSILANHHIENKVEKRLSYIDTLIENLQSENWENDVVCYDKILEILHSARNSSLWAVWVLDSIQLPTGVLYGSKYQLGNYDECMKAVWLHTHPELRTKYCLVDVQLTDVVPQKGGEVNPYGTMEPYINTKTKHARALNTITWGICVPSQCGKDGVAIFLRMLLRFSALGGLSSEPRISVDDCQLAGEPYLYGTGVSVFFYVILSLMIIAVASTWYLSVNDCETSDSILPKLAKVFCMNKNTYDLVKPSSDDIPALHGVRALTAFIFVLTHQVFFHNSAAVVNGLDVDKDLDMVLFTTHTDLLTDTFLLMSGLLLARGLATKEKLENPLLALWKRYIRLIGPMALMVFYMASVFKHMGDGPMWPRLVGYEQETCEKNWWLSLLMLNNYINSEEMCYIILWYIPADYQLTILGIALIYFCRRHHRLGMVTVGVVAVLSVLLPAVDTYHQRLPATLIYDIETMINIRGNAVFNNTYIRSHHRVGAYLVGLAVGYLMAWYKPAQYKNIINKKWSTILFTLVFILAWIPLSMGGVFYIREYDVLEATAYAATNRIVWALAISGIIIICEYGHIPIVNNLLGWSAWVPLSRLSYGLYLTHPALIMYNVYSARAPLTQNPFTMLSHTFGPLVIGCLLSLVIWLLVHAPIIGLTNLKFGSKKTSTT</sequence>
<reference evidence="3" key="1">
    <citation type="submission" date="2015-09" db="EMBL/GenBank/DDBJ databases">
        <title>De novo assembly of Pectinophora gossypiella (Pink Bollworm) gut transcriptome.</title>
        <authorList>
            <person name="Tassone E.E."/>
        </authorList>
    </citation>
    <scope>NUCLEOTIDE SEQUENCE</scope>
</reference>
<dbReference type="AlphaFoldDB" id="A0A1E1WIK4"/>
<dbReference type="InterPro" id="IPR002656">
    <property type="entry name" value="Acyl_transf_3_dom"/>
</dbReference>
<dbReference type="GO" id="GO:0016747">
    <property type="term" value="F:acyltransferase activity, transferring groups other than amino-acyl groups"/>
    <property type="evidence" value="ECO:0007669"/>
    <property type="project" value="InterPro"/>
</dbReference>
<dbReference type="Pfam" id="PF20146">
    <property type="entry name" value="NRF"/>
    <property type="match status" value="1"/>
</dbReference>
<evidence type="ECO:0000313" key="3">
    <source>
        <dbReference type="EMBL" id="JAT86839.1"/>
    </source>
</evidence>
<feature type="domain" description="Nose resistant-to-fluoxetine protein N-terminal" evidence="2">
    <location>
        <begin position="50"/>
        <end position="189"/>
    </location>
</feature>
<dbReference type="PANTHER" id="PTHR11161">
    <property type="entry name" value="O-ACYLTRANSFERASE"/>
    <property type="match status" value="1"/>
</dbReference>
<dbReference type="Pfam" id="PF01757">
    <property type="entry name" value="Acyl_transf_3"/>
    <property type="match status" value="1"/>
</dbReference>
<proteinExistence type="predicted"/>
<dbReference type="OrthoDB" id="10026250at2759"/>
<feature type="transmembrane region" description="Helical" evidence="1">
    <location>
        <begin position="638"/>
        <end position="660"/>
    </location>
</feature>
<evidence type="ECO:0000256" key="1">
    <source>
        <dbReference type="SAM" id="Phobius"/>
    </source>
</evidence>
<name>A0A1E1WIK4_PECGO</name>
<feature type="transmembrane region" description="Helical" evidence="1">
    <location>
        <begin position="6"/>
        <end position="24"/>
    </location>
</feature>
<feature type="transmembrane region" description="Helical" evidence="1">
    <location>
        <begin position="524"/>
        <end position="547"/>
    </location>
</feature>